<evidence type="ECO:0000256" key="1">
    <source>
        <dbReference type="SAM" id="MobiDB-lite"/>
    </source>
</evidence>
<dbReference type="Proteomes" id="UP000245119">
    <property type="component" value="Linkage Group LG6"/>
</dbReference>
<name>A0A2T7P7A2_POMCA</name>
<dbReference type="EMBL" id="PZQS01000006">
    <property type="protein sequence ID" value="PVD29302.1"/>
    <property type="molecule type" value="Genomic_DNA"/>
</dbReference>
<feature type="region of interest" description="Disordered" evidence="1">
    <location>
        <begin position="216"/>
        <end position="239"/>
    </location>
</feature>
<sequence length="268" mass="31107">MTCLKEPGHVNDSCICEDGRNNKCYPRLLSSAVDDMYDNCDDKTCNVWQVFTSNVRPHVSICVVYMYTDVSEAVDPCQELKSRRFRSPVSLVPSRDDTTCHSLCSISSVDKPQDRNSSVKIEWNFVDKSDRNQVEYRVMNNITRDSKPWTSMSKYYHRKKEFSLTNRNLEIRFNLTDMTSIRRLRISVEYDADIMQETESHPETISDEPDKLSAGCRDAPGPPAGPTMQTSRSQYAQVEGEQNNKFNKWILNKRERVTMNRWSLNDQE</sequence>
<organism evidence="2 3">
    <name type="scientific">Pomacea canaliculata</name>
    <name type="common">Golden apple snail</name>
    <dbReference type="NCBI Taxonomy" id="400727"/>
    <lineage>
        <taxon>Eukaryota</taxon>
        <taxon>Metazoa</taxon>
        <taxon>Spiralia</taxon>
        <taxon>Lophotrochozoa</taxon>
        <taxon>Mollusca</taxon>
        <taxon>Gastropoda</taxon>
        <taxon>Caenogastropoda</taxon>
        <taxon>Architaenioglossa</taxon>
        <taxon>Ampullarioidea</taxon>
        <taxon>Ampullariidae</taxon>
        <taxon>Pomacea</taxon>
    </lineage>
</organism>
<feature type="compositionally biased region" description="Polar residues" evidence="1">
    <location>
        <begin position="227"/>
        <end position="239"/>
    </location>
</feature>
<accession>A0A2T7P7A2</accession>
<proteinExistence type="predicted"/>
<keyword evidence="3" id="KW-1185">Reference proteome</keyword>
<dbReference type="AlphaFoldDB" id="A0A2T7P7A2"/>
<reference evidence="2 3" key="1">
    <citation type="submission" date="2018-04" db="EMBL/GenBank/DDBJ databases">
        <title>The genome of golden apple snail Pomacea canaliculata provides insight into stress tolerance and invasive adaptation.</title>
        <authorList>
            <person name="Liu C."/>
            <person name="Liu B."/>
            <person name="Ren Y."/>
            <person name="Zhang Y."/>
            <person name="Wang H."/>
            <person name="Li S."/>
            <person name="Jiang F."/>
            <person name="Yin L."/>
            <person name="Zhang G."/>
            <person name="Qian W."/>
            <person name="Fan W."/>
        </authorList>
    </citation>
    <scope>NUCLEOTIDE SEQUENCE [LARGE SCALE GENOMIC DNA]</scope>
    <source>
        <strain evidence="2">SZHN2017</strain>
        <tissue evidence="2">Muscle</tissue>
    </source>
</reference>
<gene>
    <name evidence="2" type="ORF">C0Q70_11899</name>
</gene>
<evidence type="ECO:0000313" key="2">
    <source>
        <dbReference type="EMBL" id="PVD29302.1"/>
    </source>
</evidence>
<protein>
    <submittedName>
        <fullName evidence="2">Uncharacterized protein</fullName>
    </submittedName>
</protein>
<comment type="caution">
    <text evidence="2">The sequence shown here is derived from an EMBL/GenBank/DDBJ whole genome shotgun (WGS) entry which is preliminary data.</text>
</comment>
<evidence type="ECO:0000313" key="3">
    <source>
        <dbReference type="Proteomes" id="UP000245119"/>
    </source>
</evidence>